<feature type="domain" description="DUF2070" evidence="2">
    <location>
        <begin position="25"/>
        <end position="549"/>
    </location>
</feature>
<organism evidence="3">
    <name type="scientific">Ignisphaera aggregans</name>
    <dbReference type="NCBI Taxonomy" id="334771"/>
    <lineage>
        <taxon>Archaea</taxon>
        <taxon>Thermoproteota</taxon>
        <taxon>Thermoprotei</taxon>
        <taxon>Desulfurococcales</taxon>
        <taxon>Desulfurococcaceae</taxon>
        <taxon>Ignisphaera</taxon>
    </lineage>
</organism>
<feature type="transmembrane region" description="Helical" evidence="1">
    <location>
        <begin position="154"/>
        <end position="174"/>
    </location>
</feature>
<evidence type="ECO:0000256" key="1">
    <source>
        <dbReference type="SAM" id="Phobius"/>
    </source>
</evidence>
<feature type="transmembrane region" description="Helical" evidence="1">
    <location>
        <begin position="83"/>
        <end position="100"/>
    </location>
</feature>
<accession>A0A7J2U0K7</accession>
<keyword evidence="1" id="KW-1133">Transmembrane helix</keyword>
<dbReference type="InterPro" id="IPR019204">
    <property type="entry name" value="DUF2070_membrane"/>
</dbReference>
<feature type="transmembrane region" description="Helical" evidence="1">
    <location>
        <begin position="106"/>
        <end position="125"/>
    </location>
</feature>
<protein>
    <submittedName>
        <fullName evidence="3">DUF2070 family protein</fullName>
    </submittedName>
</protein>
<proteinExistence type="predicted"/>
<dbReference type="AlphaFoldDB" id="A0A7J2U0K7"/>
<dbReference type="Pfam" id="PF09843">
    <property type="entry name" value="DUF2070"/>
    <property type="match status" value="1"/>
</dbReference>
<name>A0A7J2U0K7_9CREN</name>
<reference evidence="3" key="1">
    <citation type="journal article" date="2020" name="mSystems">
        <title>Genome- and Community-Level Interaction Insights into Carbon Utilization and Element Cycling Functions of Hydrothermarchaeota in Hydrothermal Sediment.</title>
        <authorList>
            <person name="Zhou Z."/>
            <person name="Liu Y."/>
            <person name="Xu W."/>
            <person name="Pan J."/>
            <person name="Luo Z.H."/>
            <person name="Li M."/>
        </authorList>
    </citation>
    <scope>NUCLEOTIDE SEQUENCE [LARGE SCALE GENOMIC DNA]</scope>
    <source>
        <strain evidence="3">SpSt-125</strain>
    </source>
</reference>
<evidence type="ECO:0000313" key="3">
    <source>
        <dbReference type="EMBL" id="HEM66360.1"/>
    </source>
</evidence>
<comment type="caution">
    <text evidence="3">The sequence shown here is derived from an EMBL/GenBank/DDBJ whole genome shotgun (WGS) entry which is preliminary data.</text>
</comment>
<feature type="transmembrane region" description="Helical" evidence="1">
    <location>
        <begin position="554"/>
        <end position="570"/>
    </location>
</feature>
<keyword evidence="1" id="KW-0472">Membrane</keyword>
<sequence length="571" mass="64850">MLSGIALKYYRMLRIPATTSRKYHILYPTIFLLIITADAYPMLISRHIELMELAELVFLHFVAISILLLSLRASIRYMKLRQIANAIFFLIAPGIPLEFISSALKIYGIVYAAIPIIGTITLINFMGFYRGTAYTVALSLLIQVLFALKDSFMFVTILRFVAVVILFLSSFLFVNSIKRYADINVFEISNSWIKFMFTGNNAEFEEMLDRIGEERDLSIRVLFFDRSKDSIALIVPTIHFGPYKTLGSTYFPYMLEETLETHSIKAFILHGTGSHESNLTRKIYGDYLAKEILQKLTSIKVNENSDLEQLYEPFRAFSSLREALCLHTESAAFLIISSPVMGGDDLPYELQLEAEKIANIYGFKDVAVIDAHNVEGRRELQTRAFEPLIKAALSERGSICKELKVGYGEENIEELVRGICTRRVKVLTIKCNDNLYALIYIYGNNAKPGVRDSLRKVALMRGFKDAEVVTLDDHTCAGVVFDTPYYTVELNDALLKSVEKALIESVQDLRTAKVKVLRYNFRMRVASEKIFRLLEIATGIGSAILGYLKTVIPLLYISWIAITILMKIFIL</sequence>
<feature type="transmembrane region" description="Helical" evidence="1">
    <location>
        <begin position="50"/>
        <end position="71"/>
    </location>
</feature>
<dbReference type="EMBL" id="DSEU01000008">
    <property type="protein sequence ID" value="HEM66360.1"/>
    <property type="molecule type" value="Genomic_DNA"/>
</dbReference>
<feature type="transmembrane region" description="Helical" evidence="1">
    <location>
        <begin position="132"/>
        <end position="148"/>
    </location>
</feature>
<keyword evidence="1" id="KW-0812">Transmembrane</keyword>
<evidence type="ECO:0000259" key="2">
    <source>
        <dbReference type="Pfam" id="PF09843"/>
    </source>
</evidence>
<feature type="transmembrane region" description="Helical" evidence="1">
    <location>
        <begin position="25"/>
        <end position="44"/>
    </location>
</feature>
<gene>
    <name evidence="3" type="ORF">ENO26_02135</name>
</gene>
<feature type="transmembrane region" description="Helical" evidence="1">
    <location>
        <begin position="530"/>
        <end position="548"/>
    </location>
</feature>